<organism evidence="2 3">
    <name type="scientific">Flavobacterium quisquiliarum</name>
    <dbReference type="NCBI Taxonomy" id="1834436"/>
    <lineage>
        <taxon>Bacteria</taxon>
        <taxon>Pseudomonadati</taxon>
        <taxon>Bacteroidota</taxon>
        <taxon>Flavobacteriia</taxon>
        <taxon>Flavobacteriales</taxon>
        <taxon>Flavobacteriaceae</taxon>
        <taxon>Flavobacterium</taxon>
    </lineage>
</organism>
<evidence type="ECO:0000256" key="1">
    <source>
        <dbReference type="SAM" id="SignalP"/>
    </source>
</evidence>
<protein>
    <recommendedName>
        <fullName evidence="4">Outer membrane protein beta-barrel domain-containing protein</fullName>
    </recommendedName>
</protein>
<feature type="signal peptide" evidence="1">
    <location>
        <begin position="1"/>
        <end position="19"/>
    </location>
</feature>
<proteinExistence type="predicted"/>
<sequence length="583" mass="64939">MRIKVLFFLIFSLSQLTNAQDTIPSAVIKKKLEREDLGKIPPTYTSGYAYCQKDAAELEVLLTIGKEGDKALKKNTFKLKLIGGSEFIDAESVDGITLTFKLKNPLQSVDAASYQLCNLDKITYYQYVLHVNKKDKGSKPIAPITLSVYTPQADVCTGCENVGNTISYDFGANKTQIKRKEGSNKSPYGKDLGEGYLRKRWFALPHVGEELELEIINVNPFKYDVTISDETVNIHSSTSPFLTSVFTPAASAAGAAKADDKDSFIKVVESLDEALTQRTAEYQREGDCYNPCSDVKTADAEINQYFKDVYGYDGSKTLEAFLLQKIEVIYNGSEGDEAAMKEKKKLKDVVSKYILFKTSAMGRISYSIPQVKNVDQYIFTVNITPKANMNAGKRLVNAPITVDILGGFRADVTTGLFTTSLIDEKYRIFADSTQVVGSDPPAFAKRKKIVKENWGNRDYGVSALFHFYYKFNPYINPSLSLGAGMTISDKPKLRYFLGGSLLFGKTNRLALTYGAAMGQIEELSDRYAQDSDGNIYTSNADTSVDLKKRFQIKPFVSLTYSIPVFEKKEKVKAEETKKEESKS</sequence>
<evidence type="ECO:0000313" key="2">
    <source>
        <dbReference type="EMBL" id="MFC4390134.1"/>
    </source>
</evidence>
<feature type="chain" id="PRO_5046556429" description="Outer membrane protein beta-barrel domain-containing protein" evidence="1">
    <location>
        <begin position="20"/>
        <end position="583"/>
    </location>
</feature>
<dbReference type="EMBL" id="JBHSCO010000001">
    <property type="protein sequence ID" value="MFC4390134.1"/>
    <property type="molecule type" value="Genomic_DNA"/>
</dbReference>
<gene>
    <name evidence="2" type="ORF">ACFOY0_03920</name>
</gene>
<name>A0ABV8W034_9FLAO</name>
<evidence type="ECO:0008006" key="4">
    <source>
        <dbReference type="Google" id="ProtNLM"/>
    </source>
</evidence>
<reference evidence="3" key="1">
    <citation type="journal article" date="2019" name="Int. J. Syst. Evol. Microbiol.">
        <title>The Global Catalogue of Microorganisms (GCM) 10K type strain sequencing project: providing services to taxonomists for standard genome sequencing and annotation.</title>
        <authorList>
            <consortium name="The Broad Institute Genomics Platform"/>
            <consortium name="The Broad Institute Genome Sequencing Center for Infectious Disease"/>
            <person name="Wu L."/>
            <person name="Ma J."/>
        </authorList>
    </citation>
    <scope>NUCLEOTIDE SEQUENCE [LARGE SCALE GENOMIC DNA]</scope>
    <source>
        <strain evidence="3">CGMCC 1.15345</strain>
    </source>
</reference>
<dbReference type="Proteomes" id="UP001595719">
    <property type="component" value="Unassembled WGS sequence"/>
</dbReference>
<accession>A0ABV8W034</accession>
<keyword evidence="3" id="KW-1185">Reference proteome</keyword>
<evidence type="ECO:0000313" key="3">
    <source>
        <dbReference type="Proteomes" id="UP001595719"/>
    </source>
</evidence>
<keyword evidence="1" id="KW-0732">Signal</keyword>
<dbReference type="RefSeq" id="WP_219071581.1">
    <property type="nucleotide sequence ID" value="NZ_JBHSCO010000001.1"/>
</dbReference>
<comment type="caution">
    <text evidence="2">The sequence shown here is derived from an EMBL/GenBank/DDBJ whole genome shotgun (WGS) entry which is preliminary data.</text>
</comment>